<dbReference type="GO" id="GO:0006355">
    <property type="term" value="P:regulation of DNA-templated transcription"/>
    <property type="evidence" value="ECO:0007669"/>
    <property type="project" value="InterPro"/>
</dbReference>
<dbReference type="AlphaFoldDB" id="A0A2H1JZA5"/>
<sequence>MDLTAREFDLLAFFLKHPLQVFDRAALLRSVWGWEVGDLSTITVTVRRLRTKIEDDPSRARFLSTVWGAGYRFEVERSGDLPATEEETR</sequence>
<dbReference type="RefSeq" id="WP_324761567.1">
    <property type="nucleotide sequence ID" value="NZ_FXZD01000006.1"/>
</dbReference>
<evidence type="ECO:0000259" key="3">
    <source>
        <dbReference type="PROSITE" id="PS51755"/>
    </source>
</evidence>
<evidence type="ECO:0000256" key="2">
    <source>
        <dbReference type="PROSITE-ProRule" id="PRU01091"/>
    </source>
</evidence>
<feature type="DNA-binding region" description="OmpR/PhoB-type" evidence="2">
    <location>
        <begin position="1"/>
        <end position="75"/>
    </location>
</feature>
<dbReference type="Proteomes" id="UP000234433">
    <property type="component" value="Unassembled WGS sequence"/>
</dbReference>
<gene>
    <name evidence="4" type="ORF">BANT918_01982</name>
</gene>
<dbReference type="Gene3D" id="1.10.10.10">
    <property type="entry name" value="Winged helix-like DNA-binding domain superfamily/Winged helix DNA-binding domain"/>
    <property type="match status" value="1"/>
</dbReference>
<reference evidence="4 5" key="1">
    <citation type="submission" date="2017-03" db="EMBL/GenBank/DDBJ databases">
        <authorList>
            <person name="Afonso C.L."/>
            <person name="Miller P.J."/>
            <person name="Scott M.A."/>
            <person name="Spackman E."/>
            <person name="Goraichik I."/>
            <person name="Dimitrov K.M."/>
            <person name="Suarez D.L."/>
            <person name="Swayne D.E."/>
        </authorList>
    </citation>
    <scope>NUCLEOTIDE SEQUENCE [LARGE SCALE GENOMIC DNA]</scope>
    <source>
        <strain evidence="4 5">CNRZ 918</strain>
    </source>
</reference>
<dbReference type="InterPro" id="IPR016032">
    <property type="entry name" value="Sig_transdc_resp-reg_C-effctor"/>
</dbReference>
<protein>
    <submittedName>
        <fullName evidence="4">Transcriptional regulatory protein, C terminal</fullName>
    </submittedName>
</protein>
<dbReference type="Pfam" id="PF00486">
    <property type="entry name" value="Trans_reg_C"/>
    <property type="match status" value="1"/>
</dbReference>
<dbReference type="GO" id="GO:0000160">
    <property type="term" value="P:phosphorelay signal transduction system"/>
    <property type="evidence" value="ECO:0007669"/>
    <property type="project" value="InterPro"/>
</dbReference>
<dbReference type="CDD" id="cd00383">
    <property type="entry name" value="trans_reg_C"/>
    <property type="match status" value="1"/>
</dbReference>
<accession>A0A2H1JZA5</accession>
<evidence type="ECO:0000313" key="5">
    <source>
        <dbReference type="Proteomes" id="UP000234433"/>
    </source>
</evidence>
<dbReference type="InterPro" id="IPR001867">
    <property type="entry name" value="OmpR/PhoB-type_DNA-bd"/>
</dbReference>
<organism evidence="4 5">
    <name type="scientific">Brevibacterium antiquum CNRZ 918</name>
    <dbReference type="NCBI Taxonomy" id="1255637"/>
    <lineage>
        <taxon>Bacteria</taxon>
        <taxon>Bacillati</taxon>
        <taxon>Actinomycetota</taxon>
        <taxon>Actinomycetes</taxon>
        <taxon>Micrococcales</taxon>
        <taxon>Brevibacteriaceae</taxon>
        <taxon>Brevibacterium</taxon>
    </lineage>
</organism>
<evidence type="ECO:0000256" key="1">
    <source>
        <dbReference type="ARBA" id="ARBA00023125"/>
    </source>
</evidence>
<dbReference type="PROSITE" id="PS51755">
    <property type="entry name" value="OMPR_PHOB"/>
    <property type="match status" value="1"/>
</dbReference>
<dbReference type="SMART" id="SM00862">
    <property type="entry name" value="Trans_reg_C"/>
    <property type="match status" value="1"/>
</dbReference>
<dbReference type="SUPFAM" id="SSF46894">
    <property type="entry name" value="C-terminal effector domain of the bipartite response regulators"/>
    <property type="match status" value="1"/>
</dbReference>
<dbReference type="GO" id="GO:0003677">
    <property type="term" value="F:DNA binding"/>
    <property type="evidence" value="ECO:0007669"/>
    <property type="project" value="UniProtKB-UniRule"/>
</dbReference>
<dbReference type="InterPro" id="IPR036388">
    <property type="entry name" value="WH-like_DNA-bd_sf"/>
</dbReference>
<feature type="domain" description="OmpR/PhoB-type" evidence="3">
    <location>
        <begin position="1"/>
        <end position="75"/>
    </location>
</feature>
<name>A0A2H1JZA5_9MICO</name>
<evidence type="ECO:0000313" key="4">
    <source>
        <dbReference type="EMBL" id="SMX92845.1"/>
    </source>
</evidence>
<dbReference type="EMBL" id="FXZD01000006">
    <property type="protein sequence ID" value="SMX92845.1"/>
    <property type="molecule type" value="Genomic_DNA"/>
</dbReference>
<keyword evidence="1 2" id="KW-0238">DNA-binding</keyword>
<proteinExistence type="predicted"/>